<protein>
    <submittedName>
        <fullName evidence="3">VWA domain-containing protein</fullName>
    </submittedName>
</protein>
<evidence type="ECO:0000259" key="2">
    <source>
        <dbReference type="PROSITE" id="PS50234"/>
    </source>
</evidence>
<accession>A0ABT5C550</accession>
<proteinExistence type="predicted"/>
<reference evidence="3 4" key="1">
    <citation type="submission" date="2023-01" db="EMBL/GenBank/DDBJ databases">
        <title>Minimal conservation of predation-associated metabolite biosynthetic gene clusters underscores biosynthetic potential of Myxococcota including descriptions for ten novel species: Archangium lansinium sp. nov., Myxococcus landrumus sp. nov., Nannocystis bai.</title>
        <authorList>
            <person name="Ahearne A."/>
            <person name="Stevens C."/>
            <person name="Dowd S."/>
        </authorList>
    </citation>
    <scope>NUCLEOTIDE SEQUENCE [LARGE SCALE GENOMIC DNA]</scope>
    <source>
        <strain evidence="3 4">WIWO2</strain>
    </source>
</reference>
<dbReference type="InterPro" id="IPR036465">
    <property type="entry name" value="vWFA_dom_sf"/>
</dbReference>
<feature type="domain" description="VWFA" evidence="2">
    <location>
        <begin position="91"/>
        <end position="308"/>
    </location>
</feature>
<dbReference type="InterPro" id="IPR002035">
    <property type="entry name" value="VWF_A"/>
</dbReference>
<keyword evidence="4" id="KW-1185">Reference proteome</keyword>
<dbReference type="Proteomes" id="UP001217485">
    <property type="component" value="Unassembled WGS sequence"/>
</dbReference>
<sequence>MAALIGAGCGGANEGSGDSAGSQSSTGAGNSSGSGSSTSSSTGTGVDDTFGGSGVGSSGSSGTTGSSSGGSTGAGEACATQSSQAGFQQVYLVFAFDVSASMTASDVEWRRKDLKWDPVVAATKQFFLDPASEGFRASLTFFPGSAQTTQACQATGYSTPNVPMTPLPSPAFGEAIDVIEPQVSTMGTWRTSTPTAFAVEGLTAYIEAQRQQNPGKYAIVLVTDGYPEGCRQGGNALADVVSNVEAALSNNISTFVIGVDSPQGEGAPPSLTNLHEIAAAGGTGEASMLNTGDPAQTAAAFKTAIDKIRGAAVSCTIPIPPAPDGRSFDKQKVNVTYTSAASNTPTTLTYDQACSAAGTWRYDEPANPTAIILCDDTCAVVQADVEVSLGVDFTCEDVLQVPQ</sequence>
<evidence type="ECO:0000313" key="4">
    <source>
        <dbReference type="Proteomes" id="UP001217485"/>
    </source>
</evidence>
<gene>
    <name evidence="3" type="ORF">POL72_27375</name>
</gene>
<name>A0ABT5C550_9BACT</name>
<dbReference type="SUPFAM" id="SSF53300">
    <property type="entry name" value="vWA-like"/>
    <property type="match status" value="1"/>
</dbReference>
<dbReference type="Gene3D" id="3.40.50.410">
    <property type="entry name" value="von Willebrand factor, type A domain"/>
    <property type="match status" value="1"/>
</dbReference>
<dbReference type="CDD" id="cd00198">
    <property type="entry name" value="vWFA"/>
    <property type="match status" value="1"/>
</dbReference>
<evidence type="ECO:0000313" key="3">
    <source>
        <dbReference type="EMBL" id="MDC0681492.1"/>
    </source>
</evidence>
<feature type="region of interest" description="Disordered" evidence="1">
    <location>
        <begin position="1"/>
        <end position="77"/>
    </location>
</feature>
<evidence type="ECO:0000256" key="1">
    <source>
        <dbReference type="SAM" id="MobiDB-lite"/>
    </source>
</evidence>
<feature type="compositionally biased region" description="Low complexity" evidence="1">
    <location>
        <begin position="15"/>
        <end position="50"/>
    </location>
</feature>
<dbReference type="RefSeq" id="WP_272098615.1">
    <property type="nucleotide sequence ID" value="NZ_JAQNDK010000003.1"/>
</dbReference>
<dbReference type="PROSITE" id="PS50234">
    <property type="entry name" value="VWFA"/>
    <property type="match status" value="1"/>
</dbReference>
<organism evidence="3 4">
    <name type="scientific">Sorangium atrum</name>
    <dbReference type="NCBI Taxonomy" id="2995308"/>
    <lineage>
        <taxon>Bacteria</taxon>
        <taxon>Pseudomonadati</taxon>
        <taxon>Myxococcota</taxon>
        <taxon>Polyangia</taxon>
        <taxon>Polyangiales</taxon>
        <taxon>Polyangiaceae</taxon>
        <taxon>Sorangium</taxon>
    </lineage>
</organism>
<comment type="caution">
    <text evidence="3">The sequence shown here is derived from an EMBL/GenBank/DDBJ whole genome shotgun (WGS) entry which is preliminary data.</text>
</comment>
<dbReference type="EMBL" id="JAQNDK010000003">
    <property type="protein sequence ID" value="MDC0681492.1"/>
    <property type="molecule type" value="Genomic_DNA"/>
</dbReference>